<feature type="region of interest" description="Disordered" evidence="1">
    <location>
        <begin position="267"/>
        <end position="329"/>
    </location>
</feature>
<feature type="compositionally biased region" description="Basic and acidic residues" evidence="1">
    <location>
        <begin position="267"/>
        <end position="277"/>
    </location>
</feature>
<dbReference type="AlphaFoldDB" id="A0A9P7DGM9"/>
<protein>
    <submittedName>
        <fullName evidence="2">Uncharacterized protein</fullName>
    </submittedName>
</protein>
<proteinExistence type="predicted"/>
<dbReference type="RefSeq" id="XP_041159257.1">
    <property type="nucleotide sequence ID" value="XM_041300247.1"/>
</dbReference>
<gene>
    <name evidence="2" type="ORF">HD556DRAFT_1309209</name>
</gene>
<dbReference type="OrthoDB" id="2684577at2759"/>
<sequence>MRPATLYKGYQAKLAARETARQRMLVTAWEIEETERFLEFLDALHVDNEERLGFAQEDLNIFRKLFSERDRSDVNDDRDYLQAVYEDEMEILRVVSLQAEQFSKILGARVKKDFLQPGARGSGSPSPEPGVSVRDNLVSADLEDSSQVSVNLAAQSAHPSQFKLDCSLRPCILNSLYFMASKRAPPRKGLNPSHAPADSQLNLVDEQPREPMSYFNPHASNQPLPFNPHTTHHPQDSAHHQHESAPHQREPAYHQHEDFAHHQHEDLPHHQHQDFAHHQHQPTPHQREPAYHQHEDLAHHPHQDFAPPQHEDLAYHPHQNFAPPQQDFAHPQQDFAYPQQDFAPPQQDFAHPQQDFAYPQQDFASGAGSSTGYVAPSLAPSWVGDDEEFQTLSVPPPDLEHLRPMSTGEIPNSHVIHTTGPARTSKARRRATRRLPPTPRLLIPAVTPPTMTGTVAPTESIEGSTINISPETRKQAISLSKERILSIVFSEDALAYLVSDKKRIIRNVISEVRLGIPALLVATRWTANKKDVANIWCAVTKFRTSFATIIRHAVVMGYSLFPPPGCVIPPDTFRVDRIRRLVVDNALAFMHQYTFTADGALVINSKFTNPFVLHVLTRLIWCSPFGLHTFLDESPRRQLRYAIGAAGAITESALIEQGLIQLTKGRITPQMTFSTFTNIVLSLDRLDDNEKSVFDEFTDSIVVCGHSQQTNDELSDFVFE</sequence>
<dbReference type="GeneID" id="64594011"/>
<feature type="region of interest" description="Disordered" evidence="1">
    <location>
        <begin position="407"/>
        <end position="431"/>
    </location>
</feature>
<evidence type="ECO:0000313" key="3">
    <source>
        <dbReference type="Proteomes" id="UP000719766"/>
    </source>
</evidence>
<feature type="region of interest" description="Disordered" evidence="1">
    <location>
        <begin position="210"/>
        <end position="254"/>
    </location>
</feature>
<comment type="caution">
    <text evidence="2">The sequence shown here is derived from an EMBL/GenBank/DDBJ whole genome shotgun (WGS) entry which is preliminary data.</text>
</comment>
<feature type="compositionally biased region" description="Basic and acidic residues" evidence="1">
    <location>
        <begin position="233"/>
        <end position="254"/>
    </location>
</feature>
<dbReference type="EMBL" id="JABBWE010000035">
    <property type="protein sequence ID" value="KAG1792678.1"/>
    <property type="molecule type" value="Genomic_DNA"/>
</dbReference>
<reference evidence="2" key="1">
    <citation type="journal article" date="2020" name="New Phytol.">
        <title>Comparative genomics reveals dynamic genome evolution in host specialist ectomycorrhizal fungi.</title>
        <authorList>
            <person name="Lofgren L.A."/>
            <person name="Nguyen N.H."/>
            <person name="Vilgalys R."/>
            <person name="Ruytinx J."/>
            <person name="Liao H.L."/>
            <person name="Branco S."/>
            <person name="Kuo A."/>
            <person name="LaButti K."/>
            <person name="Lipzen A."/>
            <person name="Andreopoulos W."/>
            <person name="Pangilinan J."/>
            <person name="Riley R."/>
            <person name="Hundley H."/>
            <person name="Na H."/>
            <person name="Barry K."/>
            <person name="Grigoriev I.V."/>
            <person name="Stajich J.E."/>
            <person name="Kennedy P.G."/>
        </authorList>
    </citation>
    <scope>NUCLEOTIDE SEQUENCE</scope>
    <source>
        <strain evidence="2">S12</strain>
    </source>
</reference>
<name>A0A9P7DGM9_9AGAM</name>
<evidence type="ECO:0000313" key="2">
    <source>
        <dbReference type="EMBL" id="KAG1792678.1"/>
    </source>
</evidence>
<keyword evidence="3" id="KW-1185">Reference proteome</keyword>
<accession>A0A9P7DGM9</accession>
<dbReference type="Proteomes" id="UP000719766">
    <property type="component" value="Unassembled WGS sequence"/>
</dbReference>
<feature type="compositionally biased region" description="Basic and acidic residues" evidence="1">
    <location>
        <begin position="285"/>
        <end position="315"/>
    </location>
</feature>
<evidence type="ECO:0000256" key="1">
    <source>
        <dbReference type="SAM" id="MobiDB-lite"/>
    </source>
</evidence>
<organism evidence="2 3">
    <name type="scientific">Suillus plorans</name>
    <dbReference type="NCBI Taxonomy" id="116603"/>
    <lineage>
        <taxon>Eukaryota</taxon>
        <taxon>Fungi</taxon>
        <taxon>Dikarya</taxon>
        <taxon>Basidiomycota</taxon>
        <taxon>Agaricomycotina</taxon>
        <taxon>Agaricomycetes</taxon>
        <taxon>Agaricomycetidae</taxon>
        <taxon>Boletales</taxon>
        <taxon>Suillineae</taxon>
        <taxon>Suillaceae</taxon>
        <taxon>Suillus</taxon>
    </lineage>
</organism>